<dbReference type="Pfam" id="PF06964">
    <property type="entry name" value="Alpha-L-AF_C"/>
    <property type="match status" value="1"/>
</dbReference>
<evidence type="ECO:0000256" key="7">
    <source>
        <dbReference type="ARBA" id="ARBA00023295"/>
    </source>
</evidence>
<dbReference type="InterPro" id="IPR017853">
    <property type="entry name" value="GH"/>
</dbReference>
<evidence type="ECO:0000313" key="9">
    <source>
        <dbReference type="EMBL" id="RJP25788.1"/>
    </source>
</evidence>
<dbReference type="Proteomes" id="UP000265882">
    <property type="component" value="Unassembled WGS sequence"/>
</dbReference>
<evidence type="ECO:0000259" key="8">
    <source>
        <dbReference type="SMART" id="SM00813"/>
    </source>
</evidence>
<dbReference type="SMART" id="SM00813">
    <property type="entry name" value="Alpha-L-AF_C"/>
    <property type="match status" value="1"/>
</dbReference>
<evidence type="ECO:0000256" key="2">
    <source>
        <dbReference type="ARBA" id="ARBA00007186"/>
    </source>
</evidence>
<proteinExistence type="inferred from homology"/>
<dbReference type="InterPro" id="IPR010720">
    <property type="entry name" value="Alpha-L-AF_C"/>
</dbReference>
<reference evidence="9 10" key="1">
    <citation type="journal article" date="2017" name="ISME J.">
        <title>Energy and carbon metabolisms in a deep terrestrial subsurface fluid microbial community.</title>
        <authorList>
            <person name="Momper L."/>
            <person name="Jungbluth S.P."/>
            <person name="Lee M.D."/>
            <person name="Amend J.P."/>
        </authorList>
    </citation>
    <scope>NUCLEOTIDE SEQUENCE [LARGE SCALE GENOMIC DNA]</scope>
    <source>
        <strain evidence="9">SURF_5</strain>
    </source>
</reference>
<evidence type="ECO:0000313" key="10">
    <source>
        <dbReference type="Proteomes" id="UP000265882"/>
    </source>
</evidence>
<comment type="caution">
    <text evidence="9">The sequence shown here is derived from an EMBL/GenBank/DDBJ whole genome shotgun (WGS) entry which is preliminary data.</text>
</comment>
<dbReference type="GO" id="GO:0046373">
    <property type="term" value="P:L-arabinose metabolic process"/>
    <property type="evidence" value="ECO:0007669"/>
    <property type="project" value="InterPro"/>
</dbReference>
<evidence type="ECO:0000256" key="5">
    <source>
        <dbReference type="ARBA" id="ARBA00022801"/>
    </source>
</evidence>
<dbReference type="Pfam" id="PF22848">
    <property type="entry name" value="ASD1_dom"/>
    <property type="match status" value="1"/>
</dbReference>
<sequence>MAKIKIDVERKIGPINPNIYGGFIEHLGRCIYGGIYEEGSPLSDERGFRKDVLEIMKGLRLPNLRYPGGNFVSGYHWQDGVGPKDKRPRKLEFAWNTVEPNRFGTDEFIEYCRAINTEPFLCVNLGTGTPEEAAAWVEYCNGTDDSHYANMRRANGYNQPHNVKFWGLGNEMGGFWQIGEKNAQDYAKTAREAAKMMRWADPSIRLVGCGFLEQVEGPSWNLETIDKLAGFIDYLSLHIYTGNSDYYTNVAGPVRAQRLIDIFNATITIAMHGKKAARPEIAMDEWNVWYKAFGGCMEEQYDLSDALAVAGFLNVMHRNCTTVTLSNLSQMVNVIAPIFAGPEGLFLQTIYHSFKLYRDHCQPIALDPFVDSLAYQTVVLHEWSGGGHDSPVETVPYIDVSATVNEPATELSLAVVNRHRENPIVAQISLDSFYPKKVCRVFEINGPQVDAKNSFSEPDNVKTVEKRFNSAAAEFRYEFPAHSVTLLKLDSKGKS</sequence>
<dbReference type="GO" id="GO:0000272">
    <property type="term" value="P:polysaccharide catabolic process"/>
    <property type="evidence" value="ECO:0007669"/>
    <property type="project" value="TreeGrafter"/>
</dbReference>
<comment type="similarity">
    <text evidence="2">Belongs to the glycosyl hydrolase 51 family.</text>
</comment>
<dbReference type="Gene3D" id="3.20.20.80">
    <property type="entry name" value="Glycosidases"/>
    <property type="match status" value="1"/>
</dbReference>
<dbReference type="EMBL" id="QZKU01000018">
    <property type="protein sequence ID" value="RJP25788.1"/>
    <property type="molecule type" value="Genomic_DNA"/>
</dbReference>
<comment type="catalytic activity">
    <reaction evidence="1">
        <text>Hydrolysis of terminal non-reducing alpha-L-arabinofuranoside residues in alpha-L-arabinosides.</text>
        <dbReference type="EC" id="3.2.1.55"/>
    </reaction>
</comment>
<comment type="subunit">
    <text evidence="3">Homohexamer; trimer of dimers.</text>
</comment>
<dbReference type="PANTHER" id="PTHR43576:SF3">
    <property type="entry name" value="ALPHA-L-ARABINOFURANOSIDASE C"/>
    <property type="match status" value="1"/>
</dbReference>
<dbReference type="InterPro" id="IPR055235">
    <property type="entry name" value="ASD1_cat"/>
</dbReference>
<protein>
    <recommendedName>
        <fullName evidence="4">non-reducing end alpha-L-arabinofuranosidase</fullName>
        <ecNumber evidence="4">3.2.1.55</ecNumber>
    </recommendedName>
</protein>
<evidence type="ECO:0000256" key="3">
    <source>
        <dbReference type="ARBA" id="ARBA00011165"/>
    </source>
</evidence>
<feature type="domain" description="Alpha-L-arabinofuranosidase C-terminal" evidence="8">
    <location>
        <begin position="284"/>
        <end position="483"/>
    </location>
</feature>
<keyword evidence="5" id="KW-0378">Hydrolase</keyword>
<evidence type="ECO:0000256" key="6">
    <source>
        <dbReference type="ARBA" id="ARBA00023277"/>
    </source>
</evidence>
<organism evidence="9 10">
    <name type="scientific">Abyssobacteria bacterium (strain SURF_5)</name>
    <dbReference type="NCBI Taxonomy" id="2093360"/>
    <lineage>
        <taxon>Bacteria</taxon>
        <taxon>Pseudomonadati</taxon>
        <taxon>Candidatus Hydrogenedentota</taxon>
        <taxon>Candidatus Abyssobacteria</taxon>
    </lineage>
</organism>
<dbReference type="SUPFAM" id="SSF51445">
    <property type="entry name" value="(Trans)glycosidases"/>
    <property type="match status" value="1"/>
</dbReference>
<dbReference type="PANTHER" id="PTHR43576">
    <property type="entry name" value="ALPHA-L-ARABINOFURANOSIDASE C-RELATED"/>
    <property type="match status" value="1"/>
</dbReference>
<dbReference type="SUPFAM" id="SSF51011">
    <property type="entry name" value="Glycosyl hydrolase domain"/>
    <property type="match status" value="1"/>
</dbReference>
<dbReference type="InterPro" id="IPR013780">
    <property type="entry name" value="Glyco_hydro_b"/>
</dbReference>
<dbReference type="GO" id="GO:0046556">
    <property type="term" value="F:alpha-L-arabinofuranosidase activity"/>
    <property type="evidence" value="ECO:0007669"/>
    <property type="project" value="UniProtKB-EC"/>
</dbReference>
<evidence type="ECO:0000256" key="4">
    <source>
        <dbReference type="ARBA" id="ARBA00012670"/>
    </source>
</evidence>
<keyword evidence="6" id="KW-0119">Carbohydrate metabolism</keyword>
<dbReference type="EC" id="3.2.1.55" evidence="4"/>
<gene>
    <name evidence="9" type="ORF">C4520_01845</name>
</gene>
<evidence type="ECO:0000256" key="1">
    <source>
        <dbReference type="ARBA" id="ARBA00001462"/>
    </source>
</evidence>
<dbReference type="Gene3D" id="2.60.40.1180">
    <property type="entry name" value="Golgi alpha-mannosidase II"/>
    <property type="match status" value="1"/>
</dbReference>
<dbReference type="AlphaFoldDB" id="A0A3A4NZ75"/>
<keyword evidence="7" id="KW-0326">Glycosidase</keyword>
<name>A0A3A4NZ75_ABYX5</name>
<accession>A0A3A4NZ75</accession>